<feature type="transmembrane region" description="Helical" evidence="1">
    <location>
        <begin position="6"/>
        <end position="24"/>
    </location>
</feature>
<dbReference type="EMBL" id="JAUSUG010000001">
    <property type="protein sequence ID" value="MDQ0253138.1"/>
    <property type="molecule type" value="Genomic_DNA"/>
</dbReference>
<sequence>MVFDGIILSILVGFIRRGNLLGFAELKLRGALIFPLILFVQVFIFLFQDRWSPLEAVSIYIFMAVYIVGLYFLWLNRNLHGFLLIFAGVFLNFLVMAVNGGRMPVSLEAAQILDPMYIEVLKNGVYAKHTALTETTRLAFLGDVIPLNIPFRNNQVISIGDVFMNIGIFLFIQHLMLSHKKDIFKEAKAS</sequence>
<dbReference type="Pfam" id="PF17248">
    <property type="entry name" value="DUF5317"/>
    <property type="match status" value="1"/>
</dbReference>
<feature type="transmembrane region" description="Helical" evidence="1">
    <location>
        <begin position="156"/>
        <end position="177"/>
    </location>
</feature>
<accession>A0ABT9ZPH2</accession>
<keyword evidence="1" id="KW-0812">Transmembrane</keyword>
<proteinExistence type="predicted"/>
<organism evidence="2 3">
    <name type="scientific">Evansella vedderi</name>
    <dbReference type="NCBI Taxonomy" id="38282"/>
    <lineage>
        <taxon>Bacteria</taxon>
        <taxon>Bacillati</taxon>
        <taxon>Bacillota</taxon>
        <taxon>Bacilli</taxon>
        <taxon>Bacillales</taxon>
        <taxon>Bacillaceae</taxon>
        <taxon>Evansella</taxon>
    </lineage>
</organism>
<dbReference type="Proteomes" id="UP001230005">
    <property type="component" value="Unassembled WGS sequence"/>
</dbReference>
<feature type="transmembrane region" description="Helical" evidence="1">
    <location>
        <begin position="31"/>
        <end position="48"/>
    </location>
</feature>
<keyword evidence="3" id="KW-1185">Reference proteome</keyword>
<evidence type="ECO:0000313" key="3">
    <source>
        <dbReference type="Proteomes" id="UP001230005"/>
    </source>
</evidence>
<reference evidence="2 3" key="1">
    <citation type="submission" date="2023-07" db="EMBL/GenBank/DDBJ databases">
        <title>Genomic Encyclopedia of Type Strains, Phase IV (KMG-IV): sequencing the most valuable type-strain genomes for metagenomic binning, comparative biology and taxonomic classification.</title>
        <authorList>
            <person name="Goeker M."/>
        </authorList>
    </citation>
    <scope>NUCLEOTIDE SEQUENCE [LARGE SCALE GENOMIC DNA]</scope>
    <source>
        <strain evidence="2 3">DSM 9768</strain>
    </source>
</reference>
<keyword evidence="1" id="KW-0472">Membrane</keyword>
<feature type="transmembrane region" description="Helical" evidence="1">
    <location>
        <begin position="54"/>
        <end position="74"/>
    </location>
</feature>
<dbReference type="RefSeq" id="WP_307321356.1">
    <property type="nucleotide sequence ID" value="NZ_JAUSUG010000001.1"/>
</dbReference>
<keyword evidence="1" id="KW-1133">Transmembrane helix</keyword>
<dbReference type="InterPro" id="IPR035168">
    <property type="entry name" value="DUF5317"/>
</dbReference>
<feature type="transmembrane region" description="Helical" evidence="1">
    <location>
        <begin position="81"/>
        <end position="98"/>
    </location>
</feature>
<protein>
    <recommendedName>
        <fullName evidence="4">DUF5317 domain-containing protein</fullName>
    </recommendedName>
</protein>
<evidence type="ECO:0000313" key="2">
    <source>
        <dbReference type="EMBL" id="MDQ0253138.1"/>
    </source>
</evidence>
<evidence type="ECO:0000256" key="1">
    <source>
        <dbReference type="SAM" id="Phobius"/>
    </source>
</evidence>
<comment type="caution">
    <text evidence="2">The sequence shown here is derived from an EMBL/GenBank/DDBJ whole genome shotgun (WGS) entry which is preliminary data.</text>
</comment>
<name>A0ABT9ZPH2_9BACI</name>
<gene>
    <name evidence="2" type="ORF">J2S74_000510</name>
</gene>
<evidence type="ECO:0008006" key="4">
    <source>
        <dbReference type="Google" id="ProtNLM"/>
    </source>
</evidence>